<gene>
    <name evidence="3" type="ORF">ENR64_00950</name>
</gene>
<comment type="caution">
    <text evidence="3">The sequence shown here is derived from an EMBL/GenBank/DDBJ whole genome shotgun (WGS) entry which is preliminary data.</text>
</comment>
<keyword evidence="3" id="KW-0378">Hydrolase</keyword>
<accession>A0A7C3PFD7</accession>
<feature type="signal peptide" evidence="1">
    <location>
        <begin position="1"/>
        <end position="27"/>
    </location>
</feature>
<dbReference type="Pfam" id="PF07176">
    <property type="entry name" value="DUF1400"/>
    <property type="match status" value="1"/>
</dbReference>
<feature type="domain" description="DUF1400" evidence="2">
    <location>
        <begin position="27"/>
        <end position="152"/>
    </location>
</feature>
<keyword evidence="1" id="KW-0732">Signal</keyword>
<reference evidence="3" key="1">
    <citation type="journal article" date="2020" name="mSystems">
        <title>Genome- and Community-Level Interaction Insights into Carbon Utilization and Element Cycling Functions of Hydrothermarchaeota in Hydrothermal Sediment.</title>
        <authorList>
            <person name="Zhou Z."/>
            <person name="Liu Y."/>
            <person name="Xu W."/>
            <person name="Pan J."/>
            <person name="Luo Z.H."/>
            <person name="Li M."/>
        </authorList>
    </citation>
    <scope>NUCLEOTIDE SEQUENCE [LARGE SCALE GENOMIC DNA]</scope>
    <source>
        <strain evidence="3">SpSt-418</strain>
    </source>
</reference>
<dbReference type="GO" id="GO:0016787">
    <property type="term" value="F:hydrolase activity"/>
    <property type="evidence" value="ECO:0007669"/>
    <property type="project" value="UniProtKB-KW"/>
</dbReference>
<organism evidence="3">
    <name type="scientific">Oscillatoriales cyanobacterium SpSt-418</name>
    <dbReference type="NCBI Taxonomy" id="2282169"/>
    <lineage>
        <taxon>Bacteria</taxon>
        <taxon>Bacillati</taxon>
        <taxon>Cyanobacteriota</taxon>
        <taxon>Cyanophyceae</taxon>
        <taxon>Oscillatoriophycideae</taxon>
        <taxon>Oscillatoriales</taxon>
    </lineage>
</organism>
<dbReference type="EMBL" id="DSRU01000017">
    <property type="protein sequence ID" value="HFM96336.1"/>
    <property type="molecule type" value="Genomic_DNA"/>
</dbReference>
<name>A0A7C3PFD7_9CYAN</name>
<proteinExistence type="predicted"/>
<dbReference type="InterPro" id="IPR010802">
    <property type="entry name" value="DUF1400"/>
</dbReference>
<evidence type="ECO:0000256" key="1">
    <source>
        <dbReference type="SAM" id="SignalP"/>
    </source>
</evidence>
<dbReference type="AlphaFoldDB" id="A0A7C3PFD7"/>
<sequence>MKIQEIQRSLVALILSLPILFPAPAKAAEQVVLRYGPIEGRISVADLEALGATGEAPPGLATYLRQANQEPASVQRVLTREVEVNHVTLDQVLNNPIGEIALDQIGDVIQTPAGGANRQALRAALVLAASDDGKLSLLETIRKYPTSEVYVDGPKLLSAYQAISRVGKQARKITDVLEILF</sequence>
<evidence type="ECO:0000259" key="2">
    <source>
        <dbReference type="Pfam" id="PF07176"/>
    </source>
</evidence>
<feature type="chain" id="PRO_5028005007" evidence="1">
    <location>
        <begin position="28"/>
        <end position="181"/>
    </location>
</feature>
<evidence type="ECO:0000313" key="3">
    <source>
        <dbReference type="EMBL" id="HFM96336.1"/>
    </source>
</evidence>
<protein>
    <submittedName>
        <fullName evidence="3">Alpha/beta hydrolase</fullName>
    </submittedName>
</protein>